<organism evidence="2 3">
    <name type="scientific">Goodea atripinnis</name>
    <dbReference type="NCBI Taxonomy" id="208336"/>
    <lineage>
        <taxon>Eukaryota</taxon>
        <taxon>Metazoa</taxon>
        <taxon>Chordata</taxon>
        <taxon>Craniata</taxon>
        <taxon>Vertebrata</taxon>
        <taxon>Euteleostomi</taxon>
        <taxon>Actinopterygii</taxon>
        <taxon>Neopterygii</taxon>
        <taxon>Teleostei</taxon>
        <taxon>Neoteleostei</taxon>
        <taxon>Acanthomorphata</taxon>
        <taxon>Ovalentaria</taxon>
        <taxon>Atherinomorphae</taxon>
        <taxon>Cyprinodontiformes</taxon>
        <taxon>Goodeidae</taxon>
        <taxon>Goodea</taxon>
    </lineage>
</organism>
<keyword evidence="3" id="KW-1185">Reference proteome</keyword>
<proteinExistence type="predicted"/>
<keyword evidence="1" id="KW-1133">Transmembrane helix</keyword>
<sequence length="95" mass="11183">MLLHRCLLLNTLFLFTWYTWINMLHLYLSKQSQDHLEDGRGHKFGKADSPIRRQSKINQPIRTEKADMIYTIEDVPPWYLCILLGLQNPALAKCP</sequence>
<accession>A0ABV0MLL4</accession>
<name>A0ABV0MLL4_9TELE</name>
<gene>
    <name evidence="2" type="ORF">GOODEAATRI_028826</name>
</gene>
<keyword evidence="1" id="KW-0812">Transmembrane</keyword>
<evidence type="ECO:0000256" key="1">
    <source>
        <dbReference type="SAM" id="Phobius"/>
    </source>
</evidence>
<comment type="caution">
    <text evidence="2">The sequence shown here is derived from an EMBL/GenBank/DDBJ whole genome shotgun (WGS) entry which is preliminary data.</text>
</comment>
<dbReference type="EMBL" id="JAHRIO010004092">
    <property type="protein sequence ID" value="MEQ2159978.1"/>
    <property type="molecule type" value="Genomic_DNA"/>
</dbReference>
<dbReference type="Proteomes" id="UP001476798">
    <property type="component" value="Unassembled WGS sequence"/>
</dbReference>
<feature type="transmembrane region" description="Helical" evidence="1">
    <location>
        <begin position="7"/>
        <end position="28"/>
    </location>
</feature>
<evidence type="ECO:0000313" key="3">
    <source>
        <dbReference type="Proteomes" id="UP001476798"/>
    </source>
</evidence>
<keyword evidence="1" id="KW-0472">Membrane</keyword>
<evidence type="ECO:0008006" key="4">
    <source>
        <dbReference type="Google" id="ProtNLM"/>
    </source>
</evidence>
<evidence type="ECO:0000313" key="2">
    <source>
        <dbReference type="EMBL" id="MEQ2159978.1"/>
    </source>
</evidence>
<reference evidence="2 3" key="1">
    <citation type="submission" date="2021-06" db="EMBL/GenBank/DDBJ databases">
        <authorList>
            <person name="Palmer J.M."/>
        </authorList>
    </citation>
    <scope>NUCLEOTIDE SEQUENCE [LARGE SCALE GENOMIC DNA]</scope>
    <source>
        <strain evidence="2 3">GA_2019</strain>
        <tissue evidence="2">Muscle</tissue>
    </source>
</reference>
<protein>
    <recommendedName>
        <fullName evidence="4">Secreted protein</fullName>
    </recommendedName>
</protein>